<feature type="coiled-coil region" evidence="1">
    <location>
        <begin position="52"/>
        <end position="79"/>
    </location>
</feature>
<keyword evidence="3" id="KW-1185">Reference proteome</keyword>
<protein>
    <submittedName>
        <fullName evidence="2">Excreted virulence factor EspC, type VII ESX diderm</fullName>
    </submittedName>
</protein>
<dbReference type="InterPro" id="IPR022536">
    <property type="entry name" value="EspC"/>
</dbReference>
<keyword evidence="1" id="KW-0175">Coiled coil</keyword>
<sequence>MSAAGFRVDPDVIKKYSEDVGQYSDQAAQIKDLVAQADVGDESWGVVGIFTKDSYTQALHQLQEQMQALMDGAQTAAEKFAATAEAYQEREDEAVRVMQDVLDALDTCPPPPGIRRA</sequence>
<dbReference type="Pfam" id="PF10824">
    <property type="entry name" value="T7SS_ESX_EspC"/>
    <property type="match status" value="1"/>
</dbReference>
<proteinExistence type="predicted"/>
<reference evidence="3" key="1">
    <citation type="submission" date="2017-06" db="EMBL/GenBank/DDBJ databases">
        <authorList>
            <person name="Varghese N."/>
            <person name="Submissions S."/>
        </authorList>
    </citation>
    <scope>NUCLEOTIDE SEQUENCE [LARGE SCALE GENOMIC DNA]</scope>
    <source>
        <strain evidence="3">DSM 45207</strain>
    </source>
</reference>
<evidence type="ECO:0000256" key="1">
    <source>
        <dbReference type="SAM" id="Coils"/>
    </source>
</evidence>
<dbReference type="Proteomes" id="UP000198348">
    <property type="component" value="Unassembled WGS sequence"/>
</dbReference>
<dbReference type="EMBL" id="FZNW01000015">
    <property type="protein sequence ID" value="SNR70717.1"/>
    <property type="molecule type" value="Genomic_DNA"/>
</dbReference>
<organism evidence="2 3">
    <name type="scientific">Haloechinothrix alba</name>
    <dbReference type="NCBI Taxonomy" id="664784"/>
    <lineage>
        <taxon>Bacteria</taxon>
        <taxon>Bacillati</taxon>
        <taxon>Actinomycetota</taxon>
        <taxon>Actinomycetes</taxon>
        <taxon>Pseudonocardiales</taxon>
        <taxon>Pseudonocardiaceae</taxon>
        <taxon>Haloechinothrix</taxon>
    </lineage>
</organism>
<accession>A0A238YHV8</accession>
<evidence type="ECO:0000313" key="3">
    <source>
        <dbReference type="Proteomes" id="UP000198348"/>
    </source>
</evidence>
<dbReference type="AlphaFoldDB" id="A0A238YHV8"/>
<name>A0A238YHV8_9PSEU</name>
<dbReference type="GO" id="GO:0009306">
    <property type="term" value="P:protein secretion"/>
    <property type="evidence" value="ECO:0007669"/>
    <property type="project" value="InterPro"/>
</dbReference>
<dbReference type="RefSeq" id="WP_089302317.1">
    <property type="nucleotide sequence ID" value="NZ_FZNW01000015.1"/>
</dbReference>
<gene>
    <name evidence="2" type="ORF">SAMN06265360_11586</name>
</gene>
<dbReference type="OrthoDB" id="3688292at2"/>
<evidence type="ECO:0000313" key="2">
    <source>
        <dbReference type="EMBL" id="SNR70717.1"/>
    </source>
</evidence>